<proteinExistence type="predicted"/>
<accession>A0A0W0SRR9</accession>
<evidence type="ECO:0000313" key="3">
    <source>
        <dbReference type="Proteomes" id="UP000054736"/>
    </source>
</evidence>
<dbReference type="InterPro" id="IPR003123">
    <property type="entry name" value="VPS9"/>
</dbReference>
<sequence>MDGAQEFVDALREGDYFKALELSRFINQKYEQMKKVLGADELVQLGAYELSKTDICEKDILPINFLYNYIQYHRSLAYGEIGYTLTTFLALINIVLAIKMDVNFQTTIDITSISDSTQFVSFLQDTSDFSKLVERNMNQPGWMVVMTIPMNEFELLESIAAMSDNVFENFRRCVQQIQLKLHADAVNFFCPLVQAFENVSALKENVTSFKLRLQNKLMLEEIKVTEKGEVVSPDEPTSKQQKLINRYQALHVLCQELQGKKLFDCKDREMIAGVLEICALNGADWHERDFNQKLTDILSVGLKPFYRTFFSKEAAYQQAIDGIVPNLPFTA</sequence>
<dbReference type="AlphaFoldDB" id="A0A0W0SRR9"/>
<reference evidence="2 3" key="1">
    <citation type="submission" date="2015-11" db="EMBL/GenBank/DDBJ databases">
        <title>Genomic analysis of 38 Legionella species identifies large and diverse effector repertoires.</title>
        <authorList>
            <person name="Burstein D."/>
            <person name="Amaro F."/>
            <person name="Zusman T."/>
            <person name="Lifshitz Z."/>
            <person name="Cohen O."/>
            <person name="Gilbert J.A."/>
            <person name="Pupko T."/>
            <person name="Shuman H.A."/>
            <person name="Segal G."/>
        </authorList>
    </citation>
    <scope>NUCLEOTIDE SEQUENCE [LARGE SCALE GENOMIC DNA]</scope>
    <source>
        <strain evidence="2 3">ATCC 700990</strain>
    </source>
</reference>
<evidence type="ECO:0000259" key="1">
    <source>
        <dbReference type="PROSITE" id="PS51205"/>
    </source>
</evidence>
<dbReference type="PROSITE" id="PS51205">
    <property type="entry name" value="VPS9"/>
    <property type="match status" value="1"/>
</dbReference>
<name>A0A0W0SRR9_9GAMM</name>
<gene>
    <name evidence="2" type="ORF">Ldro_2312</name>
</gene>
<feature type="domain" description="VPS9" evidence="1">
    <location>
        <begin position="1"/>
        <end position="104"/>
    </location>
</feature>
<dbReference type="Pfam" id="PF22035">
    <property type="entry name" value="Lpg0393_VPS9"/>
    <property type="match status" value="1"/>
</dbReference>
<evidence type="ECO:0000313" key="2">
    <source>
        <dbReference type="EMBL" id="KTC85987.1"/>
    </source>
</evidence>
<dbReference type="Proteomes" id="UP000054736">
    <property type="component" value="Unassembled WGS sequence"/>
</dbReference>
<dbReference type="EMBL" id="LNXY01000027">
    <property type="protein sequence ID" value="KTC85987.1"/>
    <property type="molecule type" value="Genomic_DNA"/>
</dbReference>
<dbReference type="PATRIC" id="fig|1212489.4.peg.2439"/>
<keyword evidence="3" id="KW-1185">Reference proteome</keyword>
<organism evidence="2 3">
    <name type="scientific">Legionella drozanskii LLAP-1</name>
    <dbReference type="NCBI Taxonomy" id="1212489"/>
    <lineage>
        <taxon>Bacteria</taxon>
        <taxon>Pseudomonadati</taxon>
        <taxon>Pseudomonadota</taxon>
        <taxon>Gammaproteobacteria</taxon>
        <taxon>Legionellales</taxon>
        <taxon>Legionellaceae</taxon>
        <taxon>Legionella</taxon>
    </lineage>
</organism>
<dbReference type="InterPro" id="IPR054178">
    <property type="entry name" value="Lpg0393-like_VPS9"/>
</dbReference>
<protein>
    <recommendedName>
        <fullName evidence="1">VPS9 domain-containing protein</fullName>
    </recommendedName>
</protein>
<comment type="caution">
    <text evidence="2">The sequence shown here is derived from an EMBL/GenBank/DDBJ whole genome shotgun (WGS) entry which is preliminary data.</text>
</comment>